<evidence type="ECO:0000313" key="1">
    <source>
        <dbReference type="EMBL" id="USR80121.1"/>
    </source>
</evidence>
<proteinExistence type="predicted"/>
<dbReference type="InterPro" id="IPR046040">
    <property type="entry name" value="DUF5998"/>
</dbReference>
<dbReference type="Pfam" id="PF19461">
    <property type="entry name" value="DUF5998"/>
    <property type="match status" value="1"/>
</dbReference>
<dbReference type="RefSeq" id="WP_252673971.1">
    <property type="nucleotide sequence ID" value="NZ_CP099547.1"/>
</dbReference>
<gene>
    <name evidence="1" type="ORF">NG665_03870</name>
</gene>
<dbReference type="EMBL" id="CP099547">
    <property type="protein sequence ID" value="USR80121.1"/>
    <property type="molecule type" value="Genomic_DNA"/>
</dbReference>
<name>A0ABY5AJH8_9ACTO</name>
<reference evidence="1" key="1">
    <citation type="submission" date="2022-06" db="EMBL/GenBank/DDBJ databases">
        <title>Complete Genome Sequence of Arcanobacterium pinnipediorum strain DSM 28752 isolated from a harbour seal.</title>
        <authorList>
            <person name="Borowiak M."/>
            <person name="Kreitlow A."/>
            <person name="Alssahen M."/>
            <person name="Malorny B."/>
            <person name="Laemmler C."/>
            <person name="Prenger-Berninghoff E."/>
            <person name="Siebert U."/>
            <person name="Ploetz M."/>
            <person name="Abdulmawjood A."/>
        </authorList>
    </citation>
    <scope>NUCLEOTIDE SEQUENCE</scope>
    <source>
        <strain evidence="1">DSM 28752</strain>
    </source>
</reference>
<evidence type="ECO:0000313" key="2">
    <source>
        <dbReference type="Proteomes" id="UP001056109"/>
    </source>
</evidence>
<sequence>MTNRRTEFIEALHALAPQGSFIVDDILLALNDEDVRTFYIRPETIFDADSVYERIVIFLVTAKRLVLLYTDTSYEMSPLGELVTTIQGIDLNSIKEYQLIKRRDLDGEHAGGLNSVVLRLRWGSSFSQDLQPAACEDPACTNDHGYVGVVSNEDFQLVVEERHDGTYFPHGVDFIMALVKILGQR</sequence>
<protein>
    <submittedName>
        <fullName evidence="1">DUF5998 family protein</fullName>
    </submittedName>
</protein>
<dbReference type="Proteomes" id="UP001056109">
    <property type="component" value="Chromosome"/>
</dbReference>
<keyword evidence="2" id="KW-1185">Reference proteome</keyword>
<organism evidence="1 2">
    <name type="scientific">Arcanobacterium pinnipediorum</name>
    <dbReference type="NCBI Taxonomy" id="1503041"/>
    <lineage>
        <taxon>Bacteria</taxon>
        <taxon>Bacillati</taxon>
        <taxon>Actinomycetota</taxon>
        <taxon>Actinomycetes</taxon>
        <taxon>Actinomycetales</taxon>
        <taxon>Actinomycetaceae</taxon>
        <taxon>Arcanobacterium</taxon>
    </lineage>
</organism>
<accession>A0ABY5AJH8</accession>